<sequence>MYKSSNRLIAVAKLVRNKAVQRRVRGNVVRGARVRGGVRRAAAADAPRWWAATAARRARRAPRCRGMSSAPARPGPCARHGAGRARVTPRSHTFVREEDFPQAYLLPSLLRPAVGPHRAGLRLRRYAHAPHARRYAPVAGSARDQRPPARALPPPAGYATAPPHAGATTARPVRPGATAASRPGPTRCTPLHLAPSNRSLQMLCLKIPLP</sequence>
<feature type="region of interest" description="Disordered" evidence="1">
    <location>
        <begin position="61"/>
        <end position="85"/>
    </location>
</feature>
<dbReference type="OrthoDB" id="242257at2759"/>
<feature type="region of interest" description="Disordered" evidence="1">
    <location>
        <begin position="135"/>
        <end position="193"/>
    </location>
</feature>
<protein>
    <submittedName>
        <fullName evidence="2">Uncharacterized protein</fullName>
    </submittedName>
</protein>
<comment type="caution">
    <text evidence="2">The sequence shown here is derived from an EMBL/GenBank/DDBJ whole genome shotgun (WGS) entry which is preliminary data.</text>
</comment>
<dbReference type="Proteomes" id="UP000299102">
    <property type="component" value="Unassembled WGS sequence"/>
</dbReference>
<evidence type="ECO:0000313" key="2">
    <source>
        <dbReference type="EMBL" id="GBP52484.1"/>
    </source>
</evidence>
<evidence type="ECO:0000313" key="3">
    <source>
        <dbReference type="Proteomes" id="UP000299102"/>
    </source>
</evidence>
<feature type="compositionally biased region" description="Low complexity" evidence="1">
    <location>
        <begin position="157"/>
        <end position="172"/>
    </location>
</feature>
<dbReference type="EMBL" id="BGZK01000604">
    <property type="protein sequence ID" value="GBP52484.1"/>
    <property type="molecule type" value="Genomic_DNA"/>
</dbReference>
<accession>A0A4C1WQU1</accession>
<reference evidence="2 3" key="1">
    <citation type="journal article" date="2019" name="Commun. Biol.">
        <title>The bagworm genome reveals a unique fibroin gene that provides high tensile strength.</title>
        <authorList>
            <person name="Kono N."/>
            <person name="Nakamura H."/>
            <person name="Ohtoshi R."/>
            <person name="Tomita M."/>
            <person name="Numata K."/>
            <person name="Arakawa K."/>
        </authorList>
    </citation>
    <scope>NUCLEOTIDE SEQUENCE [LARGE SCALE GENOMIC DNA]</scope>
</reference>
<evidence type="ECO:0000256" key="1">
    <source>
        <dbReference type="SAM" id="MobiDB-lite"/>
    </source>
</evidence>
<dbReference type="AlphaFoldDB" id="A0A4C1WQU1"/>
<keyword evidence="3" id="KW-1185">Reference proteome</keyword>
<gene>
    <name evidence="2" type="ORF">EVAR_32040_1</name>
</gene>
<proteinExistence type="predicted"/>
<organism evidence="2 3">
    <name type="scientific">Eumeta variegata</name>
    <name type="common">Bagworm moth</name>
    <name type="synonym">Eumeta japonica</name>
    <dbReference type="NCBI Taxonomy" id="151549"/>
    <lineage>
        <taxon>Eukaryota</taxon>
        <taxon>Metazoa</taxon>
        <taxon>Ecdysozoa</taxon>
        <taxon>Arthropoda</taxon>
        <taxon>Hexapoda</taxon>
        <taxon>Insecta</taxon>
        <taxon>Pterygota</taxon>
        <taxon>Neoptera</taxon>
        <taxon>Endopterygota</taxon>
        <taxon>Lepidoptera</taxon>
        <taxon>Glossata</taxon>
        <taxon>Ditrysia</taxon>
        <taxon>Tineoidea</taxon>
        <taxon>Psychidae</taxon>
        <taxon>Oiketicinae</taxon>
        <taxon>Eumeta</taxon>
    </lineage>
</organism>
<name>A0A4C1WQU1_EUMVA</name>